<proteinExistence type="predicted"/>
<dbReference type="OrthoDB" id="5978656at2759"/>
<feature type="domain" description="Aminotransferase class V" evidence="2">
    <location>
        <begin position="159"/>
        <end position="380"/>
    </location>
</feature>
<dbReference type="PANTHER" id="PTHR43092">
    <property type="entry name" value="L-CYSTEINE DESULFHYDRASE"/>
    <property type="match status" value="1"/>
</dbReference>
<sequence>MAGAYGGLAKPVRDYYEEITARIESNPELFMRFHSGPLSADVRERIAGFIGAEADECVLVTNATMAVTTIMKNFMWHAEDVIITLGTSYTSINTTAQSLHDIHPHPSHRVFQLNFPTTHAEIITSFRTFIQSLAKTTPDSDQDVKSGPTTGTGKIVAIIDSICSLPGVLLPWQEMVKTCAEYGVWSVLDAAHSLGQEPNINLTESRPDFWFSNAHKWLVSKRACAVMYVPRRNQHIIKTVLPTAHIYPGTLVQQCEWTGTIDWGLYLSVGAALDFRQWIGGEEKIFAYCHDLALRGSTRVAEILGTRTLDETPNRELTLNMADVILPISSSVPGSPEVALALKKKMIIDRKVSASSHYHNGKWMVRCCAQIYNEMEDFEKLGRLYLEACQEIEEQFRTAT</sequence>
<dbReference type="GO" id="GO:0016740">
    <property type="term" value="F:transferase activity"/>
    <property type="evidence" value="ECO:0007669"/>
    <property type="project" value="UniProtKB-KW"/>
</dbReference>
<dbReference type="InterPro" id="IPR000192">
    <property type="entry name" value="Aminotrans_V_dom"/>
</dbReference>
<keyword evidence="3" id="KW-0808">Transferase</keyword>
<dbReference type="Proteomes" id="UP000305067">
    <property type="component" value="Unassembled WGS sequence"/>
</dbReference>
<evidence type="ECO:0000313" key="3">
    <source>
        <dbReference type="EMBL" id="TFL02279.1"/>
    </source>
</evidence>
<protein>
    <submittedName>
        <fullName evidence="3">PLP-dependent transferase</fullName>
    </submittedName>
</protein>
<name>A0A5C3QPP2_9AGAR</name>
<dbReference type="AlphaFoldDB" id="A0A5C3QPP2"/>
<organism evidence="3 4">
    <name type="scientific">Pterulicium gracile</name>
    <dbReference type="NCBI Taxonomy" id="1884261"/>
    <lineage>
        <taxon>Eukaryota</taxon>
        <taxon>Fungi</taxon>
        <taxon>Dikarya</taxon>
        <taxon>Basidiomycota</taxon>
        <taxon>Agaricomycotina</taxon>
        <taxon>Agaricomycetes</taxon>
        <taxon>Agaricomycetidae</taxon>
        <taxon>Agaricales</taxon>
        <taxon>Pleurotineae</taxon>
        <taxon>Pterulaceae</taxon>
        <taxon>Pterulicium</taxon>
    </lineage>
</organism>
<dbReference type="SUPFAM" id="SSF53383">
    <property type="entry name" value="PLP-dependent transferases"/>
    <property type="match status" value="1"/>
</dbReference>
<keyword evidence="4" id="KW-1185">Reference proteome</keyword>
<reference evidence="3 4" key="1">
    <citation type="journal article" date="2019" name="Nat. Ecol. Evol.">
        <title>Megaphylogeny resolves global patterns of mushroom evolution.</title>
        <authorList>
            <person name="Varga T."/>
            <person name="Krizsan K."/>
            <person name="Foldi C."/>
            <person name="Dima B."/>
            <person name="Sanchez-Garcia M."/>
            <person name="Sanchez-Ramirez S."/>
            <person name="Szollosi G.J."/>
            <person name="Szarkandi J.G."/>
            <person name="Papp V."/>
            <person name="Albert L."/>
            <person name="Andreopoulos W."/>
            <person name="Angelini C."/>
            <person name="Antonin V."/>
            <person name="Barry K.W."/>
            <person name="Bougher N.L."/>
            <person name="Buchanan P."/>
            <person name="Buyck B."/>
            <person name="Bense V."/>
            <person name="Catcheside P."/>
            <person name="Chovatia M."/>
            <person name="Cooper J."/>
            <person name="Damon W."/>
            <person name="Desjardin D."/>
            <person name="Finy P."/>
            <person name="Geml J."/>
            <person name="Haridas S."/>
            <person name="Hughes K."/>
            <person name="Justo A."/>
            <person name="Karasinski D."/>
            <person name="Kautmanova I."/>
            <person name="Kiss B."/>
            <person name="Kocsube S."/>
            <person name="Kotiranta H."/>
            <person name="LaButti K.M."/>
            <person name="Lechner B.E."/>
            <person name="Liimatainen K."/>
            <person name="Lipzen A."/>
            <person name="Lukacs Z."/>
            <person name="Mihaltcheva S."/>
            <person name="Morgado L.N."/>
            <person name="Niskanen T."/>
            <person name="Noordeloos M.E."/>
            <person name="Ohm R.A."/>
            <person name="Ortiz-Santana B."/>
            <person name="Ovrebo C."/>
            <person name="Racz N."/>
            <person name="Riley R."/>
            <person name="Savchenko A."/>
            <person name="Shiryaev A."/>
            <person name="Soop K."/>
            <person name="Spirin V."/>
            <person name="Szebenyi C."/>
            <person name="Tomsovsky M."/>
            <person name="Tulloss R.E."/>
            <person name="Uehling J."/>
            <person name="Grigoriev I.V."/>
            <person name="Vagvolgyi C."/>
            <person name="Papp T."/>
            <person name="Martin F.M."/>
            <person name="Miettinen O."/>
            <person name="Hibbett D.S."/>
            <person name="Nagy L.G."/>
        </authorList>
    </citation>
    <scope>NUCLEOTIDE SEQUENCE [LARGE SCALE GENOMIC DNA]</scope>
    <source>
        <strain evidence="3 4">CBS 309.79</strain>
    </source>
</reference>
<dbReference type="Gene3D" id="3.40.640.10">
    <property type="entry name" value="Type I PLP-dependent aspartate aminotransferase-like (Major domain)"/>
    <property type="match status" value="1"/>
</dbReference>
<dbReference type="Pfam" id="PF00266">
    <property type="entry name" value="Aminotran_5"/>
    <property type="match status" value="1"/>
</dbReference>
<keyword evidence="1" id="KW-0663">Pyridoxal phosphate</keyword>
<dbReference type="InterPro" id="IPR015424">
    <property type="entry name" value="PyrdxlP-dep_Trfase"/>
</dbReference>
<gene>
    <name evidence="3" type="ORF">BDV98DRAFT_57957</name>
</gene>
<dbReference type="STRING" id="1884261.A0A5C3QPP2"/>
<dbReference type="InterPro" id="IPR015421">
    <property type="entry name" value="PyrdxlP-dep_Trfase_major"/>
</dbReference>
<accession>A0A5C3QPP2</accession>
<dbReference type="PANTHER" id="PTHR43092:SF2">
    <property type="entry name" value="HERCYNYLCYSTEINE SULFOXIDE LYASE"/>
    <property type="match status" value="1"/>
</dbReference>
<evidence type="ECO:0000313" key="4">
    <source>
        <dbReference type="Proteomes" id="UP000305067"/>
    </source>
</evidence>
<evidence type="ECO:0000259" key="2">
    <source>
        <dbReference type="Pfam" id="PF00266"/>
    </source>
</evidence>
<evidence type="ECO:0000256" key="1">
    <source>
        <dbReference type="ARBA" id="ARBA00022898"/>
    </source>
</evidence>
<dbReference type="EMBL" id="ML178823">
    <property type="protein sequence ID" value="TFL02279.1"/>
    <property type="molecule type" value="Genomic_DNA"/>
</dbReference>